<name>A0A9K3Q3Z4_9STRA</name>
<feature type="compositionally biased region" description="Basic and acidic residues" evidence="1">
    <location>
        <begin position="192"/>
        <end position="201"/>
    </location>
</feature>
<comment type="caution">
    <text evidence="4">The sequence shown here is derived from an EMBL/GenBank/DDBJ whole genome shotgun (WGS) entry which is preliminary data.</text>
</comment>
<dbReference type="InterPro" id="IPR049227">
    <property type="entry name" value="DUF6824"/>
</dbReference>
<protein>
    <recommendedName>
        <fullName evidence="2">DUF6824 domain-containing protein</fullName>
    </recommendedName>
</protein>
<organism evidence="4 5">
    <name type="scientific">Nitzschia inconspicua</name>
    <dbReference type="NCBI Taxonomy" id="303405"/>
    <lineage>
        <taxon>Eukaryota</taxon>
        <taxon>Sar</taxon>
        <taxon>Stramenopiles</taxon>
        <taxon>Ochrophyta</taxon>
        <taxon>Bacillariophyta</taxon>
        <taxon>Bacillariophyceae</taxon>
        <taxon>Bacillariophycidae</taxon>
        <taxon>Bacillariales</taxon>
        <taxon>Bacillariaceae</taxon>
        <taxon>Nitzschia</taxon>
    </lineage>
</organism>
<feature type="compositionally biased region" description="Basic residues" evidence="1">
    <location>
        <begin position="387"/>
        <end position="396"/>
    </location>
</feature>
<dbReference type="EMBL" id="JAGRRH010000088">
    <property type="protein sequence ID" value="KAG7337299.1"/>
    <property type="molecule type" value="Genomic_DNA"/>
</dbReference>
<evidence type="ECO:0000313" key="5">
    <source>
        <dbReference type="Proteomes" id="UP000693970"/>
    </source>
</evidence>
<dbReference type="AlphaFoldDB" id="A0A9K3Q3Z4"/>
<reference evidence="4" key="1">
    <citation type="journal article" date="2021" name="Sci. Rep.">
        <title>Diploid genomic architecture of Nitzschia inconspicua, an elite biomass production diatom.</title>
        <authorList>
            <person name="Oliver A."/>
            <person name="Podell S."/>
            <person name="Pinowska A."/>
            <person name="Traller J.C."/>
            <person name="Smith S.R."/>
            <person name="McClure R."/>
            <person name="Beliaev A."/>
            <person name="Bohutskyi P."/>
            <person name="Hill E.A."/>
            <person name="Rabines A."/>
            <person name="Zheng H."/>
            <person name="Allen L.Z."/>
            <person name="Kuo A."/>
            <person name="Grigoriev I.V."/>
            <person name="Allen A.E."/>
            <person name="Hazlebeck D."/>
            <person name="Allen E.E."/>
        </authorList>
    </citation>
    <scope>NUCLEOTIDE SEQUENCE</scope>
    <source>
        <strain evidence="4">Hildebrandi</strain>
    </source>
</reference>
<feature type="domain" description="DUF6824" evidence="2">
    <location>
        <begin position="34"/>
        <end position="117"/>
    </location>
</feature>
<dbReference type="Proteomes" id="UP000693970">
    <property type="component" value="Unassembled WGS sequence"/>
</dbReference>
<feature type="compositionally biased region" description="Polar residues" evidence="1">
    <location>
        <begin position="373"/>
        <end position="382"/>
    </location>
</feature>
<evidence type="ECO:0000313" key="3">
    <source>
        <dbReference type="EMBL" id="KAG7337299.1"/>
    </source>
</evidence>
<dbReference type="OrthoDB" id="54299at2759"/>
<proteinExistence type="predicted"/>
<sequence>MVNPAPTLRSNNPDHPRDVAFQLPPAFSPLPYSVLIGRGKACTEATGNKRLKVIVSTFLEEYSKAANRIEKSIIVSKIVDMVREACPVGAFIKQENGHWWEVSDHMARERVGSMLRDSLHEQYKSSSKSKLARRRNNKSSSNGIGIEKGTVAPKRRPSPKPDSVQSSTKVSDRSSHEGKGHSSLSRSIAFHPRFDDDERSRIGTSDFVPSQLPQHTTSTQQSINKSKMERTAQTIGSNHSIRNWAGSNNISGSASHNSCSIRDISCDASKILAEQQRLLEMGVHRNQQREWEQQNIHNHQQSPRHRRRQSFGHAYEFLPNTADIRGSSLDMLRENDVFPTEILQAASSCLDHSAPNPAMAAPTTGMNNAAYCETSSRSTQMQYFDGHKKRSSSGRT</sequence>
<evidence type="ECO:0000256" key="1">
    <source>
        <dbReference type="SAM" id="MobiDB-lite"/>
    </source>
</evidence>
<evidence type="ECO:0000313" key="4">
    <source>
        <dbReference type="EMBL" id="KAG7367484.1"/>
    </source>
</evidence>
<feature type="compositionally biased region" description="Basic and acidic residues" evidence="1">
    <location>
        <begin position="170"/>
        <end position="180"/>
    </location>
</feature>
<feature type="region of interest" description="Disordered" evidence="1">
    <location>
        <begin position="120"/>
        <end position="234"/>
    </location>
</feature>
<gene>
    <name evidence="3" type="ORF">IV203_004890</name>
    <name evidence="4" type="ORF">IV203_030155</name>
</gene>
<feature type="compositionally biased region" description="Polar residues" evidence="1">
    <location>
        <begin position="207"/>
        <end position="234"/>
    </location>
</feature>
<keyword evidence="5" id="KW-1185">Reference proteome</keyword>
<dbReference type="Pfam" id="PF20710">
    <property type="entry name" value="DUF6824"/>
    <property type="match status" value="1"/>
</dbReference>
<dbReference type="EMBL" id="JAGRRH010000007">
    <property type="protein sequence ID" value="KAG7367484.1"/>
    <property type="molecule type" value="Genomic_DNA"/>
</dbReference>
<accession>A0A9K3Q3Z4</accession>
<feature type="region of interest" description="Disordered" evidence="1">
    <location>
        <begin position="373"/>
        <end position="396"/>
    </location>
</feature>
<reference evidence="4" key="2">
    <citation type="submission" date="2021-04" db="EMBL/GenBank/DDBJ databases">
        <authorList>
            <person name="Podell S."/>
        </authorList>
    </citation>
    <scope>NUCLEOTIDE SEQUENCE</scope>
    <source>
        <strain evidence="4">Hildebrandi</strain>
    </source>
</reference>
<evidence type="ECO:0000259" key="2">
    <source>
        <dbReference type="Pfam" id="PF20710"/>
    </source>
</evidence>